<keyword evidence="3" id="KW-1185">Reference proteome</keyword>
<feature type="transmembrane region" description="Helical" evidence="1">
    <location>
        <begin position="265"/>
        <end position="284"/>
    </location>
</feature>
<accession>A0A2V3DV52</accession>
<comment type="caution">
    <text evidence="2">The sequence shown here is derived from an EMBL/GenBank/DDBJ whole genome shotgun (WGS) entry which is preliminary data.</text>
</comment>
<sequence length="355" mass="37174">MAAKNFDERYPAIFQPGNEDLPASMHWPAPDATVPSKSVPSKLVPSMPAATVPAKLVQGPEAGHDPLPEPVGKIAPQDDVASSSIVETPTGSTEGASTAQRSWRLWGMPAVAGALLLALGVIAPLVPVWMTAAEGDDSAIVSDQMWTYLTAQLAAPMIAGGLGVLATLLFLYSQQHPTRRTGLRRVFALAAAAVVAGGAYAQFSVYLIPPVIHVDTSTDTGFTHSYSRAPDIAIILESMAFGPLLVGLLMFAALAISHNFSSRRLYTVGLLLLAAAVFAQYAQLLFPQVSTTQGFQGAYPSMPAWTILAPMLAPALVAAAGLVMAGALLYPVIRAIYQRRAATATPPEEAAAVGY</sequence>
<evidence type="ECO:0000313" key="2">
    <source>
        <dbReference type="EMBL" id="PXA66267.1"/>
    </source>
</evidence>
<feature type="transmembrane region" description="Helical" evidence="1">
    <location>
        <begin position="186"/>
        <end position="212"/>
    </location>
</feature>
<evidence type="ECO:0000313" key="3">
    <source>
        <dbReference type="Proteomes" id="UP000246303"/>
    </source>
</evidence>
<dbReference type="EMBL" id="QHLZ01000003">
    <property type="protein sequence ID" value="PXA66267.1"/>
    <property type="molecule type" value="Genomic_DNA"/>
</dbReference>
<proteinExistence type="predicted"/>
<feature type="transmembrane region" description="Helical" evidence="1">
    <location>
        <begin position="153"/>
        <end position="174"/>
    </location>
</feature>
<feature type="transmembrane region" description="Helical" evidence="1">
    <location>
        <begin position="232"/>
        <end position="253"/>
    </location>
</feature>
<feature type="transmembrane region" description="Helical" evidence="1">
    <location>
        <begin position="110"/>
        <end position="133"/>
    </location>
</feature>
<gene>
    <name evidence="2" type="ORF">CVS29_06085</name>
</gene>
<dbReference type="Proteomes" id="UP000246303">
    <property type="component" value="Unassembled WGS sequence"/>
</dbReference>
<organism evidence="2 3">
    <name type="scientific">Arthrobacter psychrochitiniphilus</name>
    <dbReference type="NCBI Taxonomy" id="291045"/>
    <lineage>
        <taxon>Bacteria</taxon>
        <taxon>Bacillati</taxon>
        <taxon>Actinomycetota</taxon>
        <taxon>Actinomycetes</taxon>
        <taxon>Micrococcales</taxon>
        <taxon>Micrococcaceae</taxon>
        <taxon>Arthrobacter</taxon>
    </lineage>
</organism>
<evidence type="ECO:0000256" key="1">
    <source>
        <dbReference type="SAM" id="Phobius"/>
    </source>
</evidence>
<reference evidence="2 3" key="1">
    <citation type="submission" date="2018-05" db="EMBL/GenBank/DDBJ databases">
        <title>Genetic diversity of glacier-inhabiting Cryobacterium bacteria in China and description of Cryobacterium mengkeensis sp. nov. and Arthrobacter glacialis sp. nov.</title>
        <authorList>
            <person name="Liu Q."/>
            <person name="Xin Y.-H."/>
        </authorList>
    </citation>
    <scope>NUCLEOTIDE SEQUENCE [LARGE SCALE GENOMIC DNA]</scope>
    <source>
        <strain evidence="2 3">GP3</strain>
    </source>
</reference>
<feature type="transmembrane region" description="Helical" evidence="1">
    <location>
        <begin position="304"/>
        <end position="330"/>
    </location>
</feature>
<keyword evidence="1" id="KW-1133">Transmembrane helix</keyword>
<dbReference type="AlphaFoldDB" id="A0A2V3DV52"/>
<protein>
    <submittedName>
        <fullName evidence="2">Uncharacterized protein</fullName>
    </submittedName>
</protein>
<keyword evidence="1" id="KW-0812">Transmembrane</keyword>
<keyword evidence="1" id="KW-0472">Membrane</keyword>
<name>A0A2V3DV52_9MICC</name>